<dbReference type="Proteomes" id="UP000094707">
    <property type="component" value="Chromosome I"/>
</dbReference>
<dbReference type="RefSeq" id="WP_071907634.1">
    <property type="nucleotide sequence ID" value="NZ_LT607756.1"/>
</dbReference>
<keyword evidence="2" id="KW-1185">Reference proteome</keyword>
<organism evidence="1 2">
    <name type="scientific">Methanobacterium congolense</name>
    <dbReference type="NCBI Taxonomy" id="118062"/>
    <lineage>
        <taxon>Archaea</taxon>
        <taxon>Methanobacteriati</taxon>
        <taxon>Methanobacteriota</taxon>
        <taxon>Methanomada group</taxon>
        <taxon>Methanobacteria</taxon>
        <taxon>Methanobacteriales</taxon>
        <taxon>Methanobacteriaceae</taxon>
        <taxon>Methanobacterium</taxon>
    </lineage>
</organism>
<dbReference type="KEGG" id="mcub:MCBB_2036"/>
<dbReference type="InterPro" id="IPR021133">
    <property type="entry name" value="HEAT_type_2"/>
</dbReference>
<evidence type="ECO:0000313" key="2">
    <source>
        <dbReference type="Proteomes" id="UP000094707"/>
    </source>
</evidence>
<dbReference type="AlphaFoldDB" id="A0A1D3L4M5"/>
<protein>
    <submittedName>
        <fullName evidence="1">HEAT domain containing protein</fullName>
    </submittedName>
</protein>
<dbReference type="InterPro" id="IPR016024">
    <property type="entry name" value="ARM-type_fold"/>
</dbReference>
<dbReference type="STRING" id="118062.MCBB_2036"/>
<dbReference type="OrthoDB" id="71401at2157"/>
<dbReference type="GeneID" id="30412871"/>
<sequence length="264" mass="30944">MITLISHKKRDVVAHFLGQLFVLVPQRKIQKLILEELQSMDNDKDEQVRRSAIDSLDVISDELNKMEALNLISEAFDGIPYLINENLSHFNPTYTYKTHFKPIKRFFNRIKLLKPDTKFRGHVLRFYNRCSYSLYRNFLYSRMIKSFPELEYIEYLFDDVFEEKLIEASTDPYSKLLEYESGKKNALNGLSLIYANSFHEKGHIRRLKAFLDDDDYGVRQDGVNALSYVAKILISSNEKTFIKNLEVSMKCAPEKQRGTCENPL</sequence>
<accession>A0A1D3L4M5</accession>
<dbReference type="EMBL" id="LT607756">
    <property type="protein sequence ID" value="SCG86584.1"/>
    <property type="molecule type" value="Genomic_DNA"/>
</dbReference>
<dbReference type="SUPFAM" id="SSF48371">
    <property type="entry name" value="ARM repeat"/>
    <property type="match status" value="1"/>
</dbReference>
<reference evidence="1 2" key="1">
    <citation type="submission" date="2016-08" db="EMBL/GenBank/DDBJ databases">
        <authorList>
            <person name="Seilhamer J.J."/>
        </authorList>
    </citation>
    <scope>NUCLEOTIDE SEQUENCE [LARGE SCALE GENOMIC DNA]</scope>
    <source>
        <strain evidence="1">Buetzberg</strain>
    </source>
</reference>
<name>A0A1D3L4M5_9EURY</name>
<gene>
    <name evidence="1" type="ORF">MCBB_2036</name>
</gene>
<proteinExistence type="predicted"/>
<dbReference type="PROSITE" id="PS50077">
    <property type="entry name" value="HEAT_REPEAT"/>
    <property type="match status" value="1"/>
</dbReference>
<evidence type="ECO:0000313" key="1">
    <source>
        <dbReference type="EMBL" id="SCG86584.1"/>
    </source>
</evidence>